<dbReference type="InterPro" id="IPR017560">
    <property type="entry name" value="Cyt_c_biogenesis_CcmI"/>
</dbReference>
<name>A0ABZ0PJ07_9PROT</name>
<accession>A0ABZ0PJ07</accession>
<feature type="transmembrane region" description="Helical" evidence="2">
    <location>
        <begin position="85"/>
        <end position="104"/>
    </location>
</feature>
<evidence type="ECO:0000313" key="4">
    <source>
        <dbReference type="Proteomes" id="UP001305521"/>
    </source>
</evidence>
<reference evidence="3 4" key="1">
    <citation type="submission" date="2023-11" db="EMBL/GenBank/DDBJ databases">
        <title>Arctic aerobic anoxygenic photoheterotroph Sediminicoccus rosea KRV36 adapts its photosynthesis to long days of polar summer.</title>
        <authorList>
            <person name="Tomasch J."/>
            <person name="Kopejtka K."/>
            <person name="Bily T."/>
            <person name="Gardiner A.T."/>
            <person name="Gardian Z."/>
            <person name="Shivaramu S."/>
            <person name="Koblizek M."/>
            <person name="Engelhardt F."/>
            <person name="Kaftan D."/>
        </authorList>
    </citation>
    <scope>NUCLEOTIDE SEQUENCE [LARGE SCALE GENOMIC DNA]</scope>
    <source>
        <strain evidence="3 4">R-30</strain>
    </source>
</reference>
<dbReference type="SUPFAM" id="SSF48452">
    <property type="entry name" value="TPR-like"/>
    <property type="match status" value="1"/>
</dbReference>
<keyword evidence="1" id="KW-0201">Cytochrome c-type biogenesis</keyword>
<dbReference type="Proteomes" id="UP001305521">
    <property type="component" value="Chromosome"/>
</dbReference>
<dbReference type="NCBIfam" id="TIGR03142">
    <property type="entry name" value="cytochro_ccmI"/>
    <property type="match status" value="1"/>
</dbReference>
<dbReference type="InterPro" id="IPR011990">
    <property type="entry name" value="TPR-like_helical_dom_sf"/>
</dbReference>
<dbReference type="Gene3D" id="1.25.40.10">
    <property type="entry name" value="Tetratricopeptide repeat domain"/>
    <property type="match status" value="1"/>
</dbReference>
<keyword evidence="4" id="KW-1185">Reference proteome</keyword>
<sequence length="263" mass="28346">MWLALGLVAALILSPLAYAVLRPPRPRGRGEADMALFHAQLAELEAQRAEGRLDEAAFKSATVEVQRRLLAAPAPESLNAPGRPSLLLLAALALVPVAGVVLYVERGFPDMPSATLAVRQEADAQDEAMITQLRARLATADPNTQLGRQGFILLGNAERNRGRLAEAVAAWEKALGGGFDVGLAGDVAEIEIELNRPENALRWITRGLALQPQDPRLRFLGGLAEARAGRDTTARAIWTQLLADAPADAPWRNIVEERLRGLN</sequence>
<keyword evidence="2" id="KW-1133">Transmembrane helix</keyword>
<evidence type="ECO:0000256" key="2">
    <source>
        <dbReference type="SAM" id="Phobius"/>
    </source>
</evidence>
<keyword evidence="2" id="KW-0472">Membrane</keyword>
<evidence type="ECO:0000313" key="3">
    <source>
        <dbReference type="EMBL" id="WPB85251.1"/>
    </source>
</evidence>
<gene>
    <name evidence="3" type="primary">ccmI</name>
    <name evidence="3" type="ORF">R9Z33_24585</name>
</gene>
<keyword evidence="2" id="KW-0812">Transmembrane</keyword>
<proteinExistence type="predicted"/>
<dbReference type="RefSeq" id="WP_318649217.1">
    <property type="nucleotide sequence ID" value="NZ_CP137852.1"/>
</dbReference>
<dbReference type="EMBL" id="CP137852">
    <property type="protein sequence ID" value="WPB85251.1"/>
    <property type="molecule type" value="Genomic_DNA"/>
</dbReference>
<protein>
    <submittedName>
        <fullName evidence="3">C-type cytochrome biogenesis protein CcmI</fullName>
    </submittedName>
</protein>
<evidence type="ECO:0000256" key="1">
    <source>
        <dbReference type="ARBA" id="ARBA00022748"/>
    </source>
</evidence>
<organism evidence="3 4">
    <name type="scientific">Sediminicoccus rosea</name>
    <dbReference type="NCBI Taxonomy" id="1225128"/>
    <lineage>
        <taxon>Bacteria</taxon>
        <taxon>Pseudomonadati</taxon>
        <taxon>Pseudomonadota</taxon>
        <taxon>Alphaproteobacteria</taxon>
        <taxon>Acetobacterales</taxon>
        <taxon>Roseomonadaceae</taxon>
        <taxon>Sediminicoccus</taxon>
    </lineage>
</organism>